<dbReference type="InterPro" id="IPR036638">
    <property type="entry name" value="HLH_DNA-bd_sf"/>
</dbReference>
<dbReference type="GO" id="GO:0000978">
    <property type="term" value="F:RNA polymerase II cis-regulatory region sequence-specific DNA binding"/>
    <property type="evidence" value="ECO:0007669"/>
    <property type="project" value="TreeGrafter"/>
</dbReference>
<dbReference type="SMART" id="SM00353">
    <property type="entry name" value="HLH"/>
    <property type="match status" value="1"/>
</dbReference>
<dbReference type="PROSITE" id="PS50888">
    <property type="entry name" value="BHLH"/>
    <property type="match status" value="1"/>
</dbReference>
<dbReference type="Pfam" id="PF00160">
    <property type="entry name" value="Pro_isomerase"/>
    <property type="match status" value="1"/>
</dbReference>
<evidence type="ECO:0000259" key="6">
    <source>
        <dbReference type="PROSITE" id="PS50888"/>
    </source>
</evidence>
<evidence type="ECO:0000256" key="4">
    <source>
        <dbReference type="SAM" id="MobiDB-lite"/>
    </source>
</evidence>
<dbReference type="CDD" id="cd19699">
    <property type="entry name" value="bHLH_TS_dMYOD_like"/>
    <property type="match status" value="1"/>
</dbReference>
<name>A0A310SAZ6_9HYME</name>
<dbReference type="SUPFAM" id="SSF47459">
    <property type="entry name" value="HLH, helix-loop-helix DNA-binding domain"/>
    <property type="match status" value="1"/>
</dbReference>
<dbReference type="InterPro" id="IPR011598">
    <property type="entry name" value="bHLH_dom"/>
</dbReference>
<feature type="region of interest" description="Disordered" evidence="4">
    <location>
        <begin position="416"/>
        <end position="464"/>
    </location>
</feature>
<feature type="domain" description="PPIase cyclophilin-type" evidence="5">
    <location>
        <begin position="265"/>
        <end position="442"/>
    </location>
</feature>
<dbReference type="InterPro" id="IPR029000">
    <property type="entry name" value="Cyclophilin-like_dom_sf"/>
</dbReference>
<accession>A0A310SAZ6</accession>
<evidence type="ECO:0000256" key="2">
    <source>
        <dbReference type="ARBA" id="ARBA00023125"/>
    </source>
</evidence>
<keyword evidence="2" id="KW-0238">DNA-binding</keyword>
<dbReference type="InterPro" id="IPR002546">
    <property type="entry name" value="MyoD_N"/>
</dbReference>
<evidence type="ECO:0000256" key="1">
    <source>
        <dbReference type="ARBA" id="ARBA00004123"/>
    </source>
</evidence>
<gene>
    <name evidence="7" type="ORF">WN48_02212</name>
</gene>
<evidence type="ECO:0000313" key="7">
    <source>
        <dbReference type="EMBL" id="OAD52291.1"/>
    </source>
</evidence>
<dbReference type="InterPro" id="IPR039704">
    <property type="entry name" value="Myogenic_factor"/>
</dbReference>
<keyword evidence="8" id="KW-1185">Reference proteome</keyword>
<dbReference type="PANTHER" id="PTHR11534">
    <property type="entry name" value="MYOGENIC FACTOR"/>
    <property type="match status" value="1"/>
</dbReference>
<dbReference type="GO" id="GO:0046983">
    <property type="term" value="F:protein dimerization activity"/>
    <property type="evidence" value="ECO:0007669"/>
    <property type="project" value="InterPro"/>
</dbReference>
<feature type="compositionally biased region" description="Basic and acidic residues" evidence="4">
    <location>
        <begin position="450"/>
        <end position="464"/>
    </location>
</feature>
<dbReference type="Gene3D" id="2.40.100.10">
    <property type="entry name" value="Cyclophilin-like"/>
    <property type="match status" value="1"/>
</dbReference>
<dbReference type="GO" id="GO:0000981">
    <property type="term" value="F:DNA-binding transcription factor activity, RNA polymerase II-specific"/>
    <property type="evidence" value="ECO:0007669"/>
    <property type="project" value="TreeGrafter"/>
</dbReference>
<dbReference type="InterPro" id="IPR002130">
    <property type="entry name" value="Cyclophilin-type_PPIase_dom"/>
</dbReference>
<dbReference type="Pfam" id="PF01586">
    <property type="entry name" value="Basic"/>
    <property type="match status" value="1"/>
</dbReference>
<evidence type="ECO:0000259" key="5">
    <source>
        <dbReference type="PROSITE" id="PS50072"/>
    </source>
</evidence>
<dbReference type="SMART" id="SM00520">
    <property type="entry name" value="BASIC"/>
    <property type="match status" value="1"/>
</dbReference>
<dbReference type="EMBL" id="KQ775154">
    <property type="protein sequence ID" value="OAD52291.1"/>
    <property type="molecule type" value="Genomic_DNA"/>
</dbReference>
<dbReference type="PANTHER" id="PTHR11534:SF9">
    <property type="entry name" value="MYOGENIC-DETERMINATION PROTEIN"/>
    <property type="match status" value="1"/>
</dbReference>
<feature type="region of interest" description="Disordered" evidence="4">
    <location>
        <begin position="138"/>
        <end position="195"/>
    </location>
</feature>
<dbReference type="Gene3D" id="4.10.280.10">
    <property type="entry name" value="Helix-loop-helix DNA-binding domain"/>
    <property type="match status" value="1"/>
</dbReference>
<feature type="compositionally biased region" description="Low complexity" evidence="4">
    <location>
        <begin position="151"/>
        <end position="164"/>
    </location>
</feature>
<dbReference type="PROSITE" id="PS50072">
    <property type="entry name" value="CSA_PPIASE_2"/>
    <property type="match status" value="1"/>
</dbReference>
<dbReference type="SUPFAM" id="SSF50891">
    <property type="entry name" value="Cyclophilin-like"/>
    <property type="match status" value="1"/>
</dbReference>
<organism evidence="7 8">
    <name type="scientific">Eufriesea mexicana</name>
    <dbReference type="NCBI Taxonomy" id="516756"/>
    <lineage>
        <taxon>Eukaryota</taxon>
        <taxon>Metazoa</taxon>
        <taxon>Ecdysozoa</taxon>
        <taxon>Arthropoda</taxon>
        <taxon>Hexapoda</taxon>
        <taxon>Insecta</taxon>
        <taxon>Pterygota</taxon>
        <taxon>Neoptera</taxon>
        <taxon>Endopterygota</taxon>
        <taxon>Hymenoptera</taxon>
        <taxon>Apocrita</taxon>
        <taxon>Aculeata</taxon>
        <taxon>Apoidea</taxon>
        <taxon>Anthophila</taxon>
        <taxon>Apidae</taxon>
        <taxon>Eufriesea</taxon>
    </lineage>
</organism>
<feature type="compositionally biased region" description="Basic and acidic residues" evidence="4">
    <location>
        <begin position="166"/>
        <end position="180"/>
    </location>
</feature>
<feature type="compositionally biased region" description="Basic and acidic residues" evidence="4">
    <location>
        <begin position="416"/>
        <end position="428"/>
    </location>
</feature>
<dbReference type="OrthoDB" id="10049614at2759"/>
<evidence type="ECO:0000313" key="8">
    <source>
        <dbReference type="Proteomes" id="UP000250275"/>
    </source>
</evidence>
<dbReference type="Proteomes" id="UP000250275">
    <property type="component" value="Unassembled WGS sequence"/>
</dbReference>
<dbReference type="GO" id="GO:0003755">
    <property type="term" value="F:peptidyl-prolyl cis-trans isomerase activity"/>
    <property type="evidence" value="ECO:0007669"/>
    <property type="project" value="InterPro"/>
</dbReference>
<feature type="domain" description="BHLH" evidence="6">
    <location>
        <begin position="217"/>
        <end position="268"/>
    </location>
</feature>
<dbReference type="FunFam" id="4.10.280.10:FF:000005">
    <property type="entry name" value="Myogenic factor"/>
    <property type="match status" value="1"/>
</dbReference>
<evidence type="ECO:0000256" key="3">
    <source>
        <dbReference type="ARBA" id="ARBA00023242"/>
    </source>
</evidence>
<dbReference type="Pfam" id="PF00010">
    <property type="entry name" value="HLH"/>
    <property type="match status" value="1"/>
</dbReference>
<sequence>MTLVTDTVSYTCQPVGRQPYDVYRHHHLQLRHHHHHHHHHLHRYYHHRHHHHYYHHHHRRRRGVYATTDDPSVDCLQGYLSSEGNLDEETRSGAIESAENDSALGSTNSQRYRSGLSRYAVDSDDASSLVSVDASADLESGSLEAEESNEGNESNEPNDSNEPNEPNEKSNESNESESHQHVPHPHATLDTGTSAHGPRRCLLWACKACKKKTVTVDRRKAATLRERRRLRKVNEAFEVLKRRTSNNPNQRLPKVEILRNAIEYIEGLEALLQSNRSSVAQDHGSIESTTDASSPRYVTERLRQFSDPLARFQPINGFEGTMESQSSQLSGSSLDRLNMIVQSINGPTRVRFRLRSCGRCLIAMANAGEDNSGSHFFFTLGSQLDLQNKHSTFGYVSEETIYDMLELEEALEDEFTGKDKSAHDHLTDPKLSSQTAVEPSGLANKKRKEGRSSDWESDAEVRTQEELEVVKKEKVVMKKRIKNTFRDTKKEPRNVHNYKIGDAEDDKNIKENE</sequence>
<feature type="region of interest" description="Disordered" evidence="4">
    <location>
        <begin position="487"/>
        <end position="513"/>
    </location>
</feature>
<protein>
    <submittedName>
        <fullName evidence="7">Myogenic-determination protein</fullName>
    </submittedName>
</protein>
<dbReference type="GO" id="GO:0005634">
    <property type="term" value="C:nucleus"/>
    <property type="evidence" value="ECO:0007669"/>
    <property type="project" value="UniProtKB-SubCell"/>
</dbReference>
<proteinExistence type="predicted"/>
<dbReference type="AlphaFoldDB" id="A0A310SAZ6"/>
<keyword evidence="3" id="KW-0539">Nucleus</keyword>
<reference evidence="7 8" key="1">
    <citation type="submission" date="2015-07" db="EMBL/GenBank/DDBJ databases">
        <title>The genome of Eufriesea mexicana.</title>
        <authorList>
            <person name="Pan H."/>
            <person name="Kapheim K."/>
        </authorList>
    </citation>
    <scope>NUCLEOTIDE SEQUENCE [LARGE SCALE GENOMIC DNA]</scope>
    <source>
        <strain evidence="7">0111107269</strain>
        <tissue evidence="7">Whole body</tissue>
    </source>
</reference>
<comment type="subcellular location">
    <subcellularLocation>
        <location evidence="1">Nucleus</location>
    </subcellularLocation>
</comment>
<dbReference type="GO" id="GO:0007517">
    <property type="term" value="P:muscle organ development"/>
    <property type="evidence" value="ECO:0007669"/>
    <property type="project" value="InterPro"/>
</dbReference>
<dbReference type="GO" id="GO:0045663">
    <property type="term" value="P:positive regulation of myoblast differentiation"/>
    <property type="evidence" value="ECO:0007669"/>
    <property type="project" value="TreeGrafter"/>
</dbReference>